<dbReference type="AlphaFoldDB" id="I4AM05"/>
<proteinExistence type="predicted"/>
<dbReference type="GO" id="GO:0006974">
    <property type="term" value="P:DNA damage response"/>
    <property type="evidence" value="ECO:0007669"/>
    <property type="project" value="TreeGrafter"/>
</dbReference>
<keyword evidence="4" id="KW-1185">Reference proteome</keyword>
<dbReference type="STRING" id="880071.Fleli_2628"/>
<reference evidence="4" key="1">
    <citation type="submission" date="2012-06" db="EMBL/GenBank/DDBJ databases">
        <title>The complete genome of Flexibacter litoralis DSM 6794.</title>
        <authorList>
            <person name="Lucas S."/>
            <person name="Copeland A."/>
            <person name="Lapidus A."/>
            <person name="Glavina del Rio T."/>
            <person name="Dalin E."/>
            <person name="Tice H."/>
            <person name="Bruce D."/>
            <person name="Goodwin L."/>
            <person name="Pitluck S."/>
            <person name="Peters L."/>
            <person name="Ovchinnikova G."/>
            <person name="Lu M."/>
            <person name="Kyrpides N."/>
            <person name="Mavromatis K."/>
            <person name="Ivanova N."/>
            <person name="Brettin T."/>
            <person name="Detter J.C."/>
            <person name="Han C."/>
            <person name="Larimer F."/>
            <person name="Land M."/>
            <person name="Hauser L."/>
            <person name="Markowitz V."/>
            <person name="Cheng J.-F."/>
            <person name="Hugenholtz P."/>
            <person name="Woyke T."/>
            <person name="Wu D."/>
            <person name="Spring S."/>
            <person name="Lang E."/>
            <person name="Kopitz M."/>
            <person name="Brambilla E."/>
            <person name="Klenk H.-P."/>
            <person name="Eisen J.A."/>
        </authorList>
    </citation>
    <scope>NUCLEOTIDE SEQUENCE [LARGE SCALE GENOMIC DNA]</scope>
    <source>
        <strain evidence="4">ATCC 23117 / DSM 6794 / NBRC 15988 / NCIMB 1366 / Sio-4</strain>
    </source>
</reference>
<accession>I4AM05</accession>
<dbReference type="GO" id="GO:0005886">
    <property type="term" value="C:plasma membrane"/>
    <property type="evidence" value="ECO:0007669"/>
    <property type="project" value="TreeGrafter"/>
</dbReference>
<dbReference type="EMBL" id="CP003345">
    <property type="protein sequence ID" value="AFM04990.1"/>
    <property type="molecule type" value="Genomic_DNA"/>
</dbReference>
<organism evidence="3 4">
    <name type="scientific">Bernardetia litoralis (strain ATCC 23117 / DSM 6794 / NBRC 15988 / NCIMB 1366 / Fx l1 / Sio-4)</name>
    <name type="common">Flexibacter litoralis</name>
    <dbReference type="NCBI Taxonomy" id="880071"/>
    <lineage>
        <taxon>Bacteria</taxon>
        <taxon>Pseudomonadati</taxon>
        <taxon>Bacteroidota</taxon>
        <taxon>Cytophagia</taxon>
        <taxon>Cytophagales</taxon>
        <taxon>Bernardetiaceae</taxon>
        <taxon>Bernardetia</taxon>
    </lineage>
</organism>
<dbReference type="OrthoDB" id="3295178at2"/>
<gene>
    <name evidence="3" type="ordered locus">Fleli_2628</name>
</gene>
<feature type="domain" description="YiaAB two helix" evidence="2">
    <location>
        <begin position="14"/>
        <end position="66"/>
    </location>
</feature>
<name>I4AM05_BERLS</name>
<dbReference type="PANTHER" id="PTHR37290">
    <property type="entry name" value="INNER MEMBRANE PROTEIN YIAA-RELATED"/>
    <property type="match status" value="1"/>
</dbReference>
<evidence type="ECO:0000256" key="1">
    <source>
        <dbReference type="SAM" id="Phobius"/>
    </source>
</evidence>
<dbReference type="HOGENOM" id="CLU_172326_1_1_10"/>
<dbReference type="eggNOG" id="COG4298">
    <property type="taxonomic scope" value="Bacteria"/>
</dbReference>
<evidence type="ECO:0000259" key="2">
    <source>
        <dbReference type="Pfam" id="PF05360"/>
    </source>
</evidence>
<dbReference type="PANTHER" id="PTHR37290:SF1">
    <property type="entry name" value="INNER MEMBRANE PROTEIN YIAA"/>
    <property type="match status" value="1"/>
</dbReference>
<sequence length="91" mass="10567">MDNTELHQKNTSAWRIQTWISFLFAFVGTSAGIVYLPADWWMKGFLLMGMFFTVGSAFTLSKTIRDDHESTKIINRVKNAKTERVLKDYEN</sequence>
<feature type="transmembrane region" description="Helical" evidence="1">
    <location>
        <begin position="12"/>
        <end position="34"/>
    </location>
</feature>
<evidence type="ECO:0000313" key="4">
    <source>
        <dbReference type="Proteomes" id="UP000006054"/>
    </source>
</evidence>
<dbReference type="Pfam" id="PF05360">
    <property type="entry name" value="YiaAB"/>
    <property type="match status" value="1"/>
</dbReference>
<evidence type="ECO:0000313" key="3">
    <source>
        <dbReference type="EMBL" id="AFM04990.1"/>
    </source>
</evidence>
<dbReference type="InterPro" id="IPR008024">
    <property type="entry name" value="YiaAB"/>
</dbReference>
<dbReference type="RefSeq" id="WP_014798427.1">
    <property type="nucleotide sequence ID" value="NC_018018.1"/>
</dbReference>
<keyword evidence="1" id="KW-0812">Transmembrane</keyword>
<dbReference type="Proteomes" id="UP000006054">
    <property type="component" value="Chromosome"/>
</dbReference>
<keyword evidence="1" id="KW-1133">Transmembrane helix</keyword>
<protein>
    <recommendedName>
        <fullName evidence="2">YiaAB two helix domain-containing protein</fullName>
    </recommendedName>
</protein>
<dbReference type="KEGG" id="fli:Fleli_2628"/>
<keyword evidence="1" id="KW-0472">Membrane</keyword>
<dbReference type="InterPro" id="IPR038972">
    <property type="entry name" value="YiaA-like"/>
</dbReference>